<dbReference type="EMBL" id="JAOUSE010000006">
    <property type="protein sequence ID" value="MCU9593535.1"/>
    <property type="molecule type" value="Genomic_DNA"/>
</dbReference>
<proteinExistence type="predicted"/>
<evidence type="ECO:0000313" key="1">
    <source>
        <dbReference type="EMBL" id="MCU9593535.1"/>
    </source>
</evidence>
<keyword evidence="2" id="KW-1185">Reference proteome</keyword>
<dbReference type="Proteomes" id="UP001208656">
    <property type="component" value="Unassembled WGS sequence"/>
</dbReference>
<dbReference type="RefSeq" id="WP_173659828.1">
    <property type="nucleotide sequence ID" value="NZ_JAOUSE010000006.1"/>
</dbReference>
<name>A0ABT2WCY9_9BACI</name>
<comment type="caution">
    <text evidence="1">The sequence shown here is derived from an EMBL/GenBank/DDBJ whole genome shotgun (WGS) entry which is preliminary data.</text>
</comment>
<protein>
    <submittedName>
        <fullName evidence="1">Uncharacterized protein</fullName>
    </submittedName>
</protein>
<organism evidence="1 2">
    <name type="scientific">Pallidibacillus thermolactis</name>
    <dbReference type="NCBI Taxonomy" id="251051"/>
    <lineage>
        <taxon>Bacteria</taxon>
        <taxon>Bacillati</taxon>
        <taxon>Bacillota</taxon>
        <taxon>Bacilli</taxon>
        <taxon>Bacillales</taxon>
        <taxon>Bacillaceae</taxon>
        <taxon>Pallidibacillus</taxon>
    </lineage>
</organism>
<accession>A0ABT2WCY9</accession>
<gene>
    <name evidence="1" type="ORF">OEV82_03575</name>
</gene>
<sequence length="82" mass="9875">MAETKIYKLFTITNPEILIKICNEEEKRFEDERNDKTEIHVPCDEITYNNLIDEYNKGYRISIVLEFEDGIHISHARDYVFF</sequence>
<evidence type="ECO:0000313" key="2">
    <source>
        <dbReference type="Proteomes" id="UP001208656"/>
    </source>
</evidence>
<reference evidence="1 2" key="1">
    <citation type="submission" date="2022-10" db="EMBL/GenBank/DDBJ databases">
        <title>Description of Fervidibacillus gen. nov. in the family Fervidibacillaceae fam. nov. with two species, Fervidibacillus albus sp. nov., and Fervidibacillus halotolerans sp. nov., isolated from tidal flat sediments.</title>
        <authorList>
            <person name="Kwon K.K."/>
            <person name="Yang S.-H."/>
        </authorList>
    </citation>
    <scope>NUCLEOTIDE SEQUENCE [LARGE SCALE GENOMIC DNA]</scope>
    <source>
        <strain evidence="1 2">DSM 23332</strain>
    </source>
</reference>